<reference evidence="4" key="1">
    <citation type="journal article" date="2019" name="Int. J. Syst. Evol. Microbiol.">
        <title>The Global Catalogue of Microorganisms (GCM) 10K type strain sequencing project: providing services to taxonomists for standard genome sequencing and annotation.</title>
        <authorList>
            <consortium name="The Broad Institute Genomics Platform"/>
            <consortium name="The Broad Institute Genome Sequencing Center for Infectious Disease"/>
            <person name="Wu L."/>
            <person name="Ma J."/>
        </authorList>
    </citation>
    <scope>NUCLEOTIDE SEQUENCE [LARGE SCALE GENOMIC DNA]</scope>
    <source>
        <strain evidence="4">DFY28</strain>
    </source>
</reference>
<dbReference type="EMBL" id="JBHUEY010000001">
    <property type="protein sequence ID" value="MFD1784436.1"/>
    <property type="molecule type" value="Genomic_DNA"/>
</dbReference>
<comment type="caution">
    <text evidence="3">The sequence shown here is derived from an EMBL/GenBank/DDBJ whole genome shotgun (WGS) entry which is preliminary data.</text>
</comment>
<sequence length="63" mass="6880">MRLNFKHGGAHDADHHPHRNKHRIEKFEGSMDLLVVALIAILALAMLVGLVTGGGDANWVKSL</sequence>
<proteinExistence type="predicted"/>
<protein>
    <submittedName>
        <fullName evidence="3">Uncharacterized protein</fullName>
    </submittedName>
</protein>
<organism evidence="3 4">
    <name type="scientific">Phenylobacterium terrae</name>
    <dbReference type="NCBI Taxonomy" id="2665495"/>
    <lineage>
        <taxon>Bacteria</taxon>
        <taxon>Pseudomonadati</taxon>
        <taxon>Pseudomonadota</taxon>
        <taxon>Alphaproteobacteria</taxon>
        <taxon>Caulobacterales</taxon>
        <taxon>Caulobacteraceae</taxon>
        <taxon>Phenylobacterium</taxon>
    </lineage>
</organism>
<evidence type="ECO:0000313" key="4">
    <source>
        <dbReference type="Proteomes" id="UP001597237"/>
    </source>
</evidence>
<dbReference type="Proteomes" id="UP001597237">
    <property type="component" value="Unassembled WGS sequence"/>
</dbReference>
<accession>A0ABW4N3B9</accession>
<keyword evidence="2" id="KW-0472">Membrane</keyword>
<keyword evidence="4" id="KW-1185">Reference proteome</keyword>
<feature type="transmembrane region" description="Helical" evidence="2">
    <location>
        <begin position="33"/>
        <end position="53"/>
    </location>
</feature>
<dbReference type="RefSeq" id="WP_377283618.1">
    <property type="nucleotide sequence ID" value="NZ_JBHRSI010000009.1"/>
</dbReference>
<evidence type="ECO:0000256" key="1">
    <source>
        <dbReference type="SAM" id="MobiDB-lite"/>
    </source>
</evidence>
<gene>
    <name evidence="3" type="ORF">ACFSC0_13600</name>
</gene>
<feature type="region of interest" description="Disordered" evidence="1">
    <location>
        <begin position="1"/>
        <end position="21"/>
    </location>
</feature>
<evidence type="ECO:0000313" key="3">
    <source>
        <dbReference type="EMBL" id="MFD1784436.1"/>
    </source>
</evidence>
<keyword evidence="2" id="KW-0812">Transmembrane</keyword>
<keyword evidence="2" id="KW-1133">Transmembrane helix</keyword>
<evidence type="ECO:0000256" key="2">
    <source>
        <dbReference type="SAM" id="Phobius"/>
    </source>
</evidence>
<name>A0ABW4N3B9_9CAUL</name>